<protein>
    <submittedName>
        <fullName evidence="1">MunI restriction endonuclease</fullName>
    </submittedName>
</protein>
<dbReference type="InterPro" id="IPR022725">
    <property type="entry name" value="Restrct_endonuc_II_MunI"/>
</dbReference>
<gene>
    <name evidence="1" type="ordered locus">CENSYa_0596</name>
</gene>
<dbReference type="EnsemblBacteria" id="ABK77229">
    <property type="protein sequence ID" value="ABK77229"/>
    <property type="gene ID" value="CENSYa_0596"/>
</dbReference>
<dbReference type="SUPFAM" id="SSF52980">
    <property type="entry name" value="Restriction endonuclease-like"/>
    <property type="match status" value="1"/>
</dbReference>
<accession>A0RV62</accession>
<dbReference type="EMBL" id="DP000238">
    <property type="protein sequence ID" value="ABK77229.1"/>
    <property type="molecule type" value="Genomic_DNA"/>
</dbReference>
<dbReference type="GO" id="GO:0009307">
    <property type="term" value="P:DNA restriction-modification system"/>
    <property type="evidence" value="ECO:0007669"/>
    <property type="project" value="InterPro"/>
</dbReference>
<dbReference type="Pfam" id="PF11407">
    <property type="entry name" value="RestrictionMunI"/>
    <property type="match status" value="1"/>
</dbReference>
<dbReference type="REBASE" id="14164">
    <property type="entry name" value="CsyAORF595P"/>
</dbReference>
<keyword evidence="2" id="KW-1185">Reference proteome</keyword>
<reference evidence="1 2" key="1">
    <citation type="journal article" date="2006" name="Proc. Natl. Acad. Sci. U.S.A.">
        <title>Genomic analysis of the uncultivated marine crenarchaeote Cenarchaeum symbiosum.</title>
        <authorList>
            <person name="Hallam S.J."/>
            <person name="Konstantinidis K.T."/>
            <person name="Putnam N."/>
            <person name="Schleper C."/>
            <person name="Watanabe Y."/>
            <person name="Sugahara J."/>
            <person name="Preston C."/>
            <person name="de la Torre J."/>
            <person name="Richardson P.M."/>
            <person name="DeLong E.F."/>
        </authorList>
    </citation>
    <scope>NUCLEOTIDE SEQUENCE [LARGE SCALE GENOMIC DNA]</scope>
    <source>
        <strain evidence="2">A</strain>
    </source>
</reference>
<dbReference type="Proteomes" id="UP000000758">
    <property type="component" value="Chromosome"/>
</dbReference>
<dbReference type="KEGG" id="csy:CENSYa_0596"/>
<organism evidence="1 2">
    <name type="scientific">Cenarchaeum symbiosum (strain A)</name>
    <dbReference type="NCBI Taxonomy" id="414004"/>
    <lineage>
        <taxon>Archaea</taxon>
        <taxon>Nitrososphaerota</taxon>
        <taxon>Candidatus Cenarchaeales</taxon>
        <taxon>Candidatus Cenarchaeaceae</taxon>
        <taxon>Candidatus Cenarchaeum</taxon>
    </lineage>
</organism>
<dbReference type="GO" id="GO:0003677">
    <property type="term" value="F:DNA binding"/>
    <property type="evidence" value="ECO:0007669"/>
    <property type="project" value="InterPro"/>
</dbReference>
<evidence type="ECO:0000313" key="1">
    <source>
        <dbReference type="EMBL" id="ABK77229.1"/>
    </source>
</evidence>
<proteinExistence type="predicted"/>
<name>A0RV62_CENSY</name>
<dbReference type="AlphaFoldDB" id="A0RV62"/>
<dbReference type="GO" id="GO:0009036">
    <property type="term" value="F:type II site-specific deoxyribonuclease activity"/>
    <property type="evidence" value="ECO:0007669"/>
    <property type="project" value="InterPro"/>
</dbReference>
<keyword evidence="1" id="KW-0540">Nuclease</keyword>
<evidence type="ECO:0000313" key="2">
    <source>
        <dbReference type="Proteomes" id="UP000000758"/>
    </source>
</evidence>
<dbReference type="InterPro" id="IPR011336">
    <property type="entry name" value="Restrct_endonuc_II_EcoRI/MunI"/>
</dbReference>
<dbReference type="Gene3D" id="3.40.580.10">
    <property type="entry name" value="Eco RI Endonuclease, subunit A"/>
    <property type="match status" value="1"/>
</dbReference>
<keyword evidence="1" id="KW-0255">Endonuclease</keyword>
<dbReference type="STRING" id="414004.CENSYa_0596"/>
<dbReference type="HOGENOM" id="CLU_1478853_0_0_2"/>
<sequence length="182" mass="21197">MGKKELRDRDVWQKKSGLMGKKAEDEFEAVFLAEFTGTEYVIRKEPKELKDIYSKNPKHGVSIDYAITNKKTKKTLYVEIKSQEGYVPGETLPKDGRGNAHERSCKFFTPGLLKVMCKLSNLPVGTLPFWIVYQGRITRDAKRTREITYWFDEYGAHFFLWKSSSSTPLINHFKKNLRHILD</sequence>
<dbReference type="CDD" id="cd22336">
    <property type="entry name" value="MunI-like"/>
    <property type="match status" value="1"/>
</dbReference>
<dbReference type="InterPro" id="IPR011335">
    <property type="entry name" value="Restrct_endonuc-II-like"/>
</dbReference>
<keyword evidence="1" id="KW-0378">Hydrolase</keyword>